<protein>
    <submittedName>
        <fullName evidence="2">Plasmid stabilization system, antitoxin protein RelB</fullName>
    </submittedName>
</protein>
<keyword evidence="1" id="KW-0175">Coiled coil</keyword>
<geneLocation type="plasmid" evidence="2">
    <name>pCIR10</name>
</geneLocation>
<gene>
    <name evidence="2" type="ORF">c10-5</name>
</gene>
<keyword evidence="2" id="KW-0614">Plasmid</keyword>
<reference evidence="2" key="1">
    <citation type="journal article" date="2013" name="PLoS ONE">
        <title>Insights into dynamics of mobile genetic elements in hyperthermophilic environments from five new thermococcus plasmids.</title>
        <authorList>
            <person name="Krupovic M."/>
            <person name="Gonnet M."/>
            <person name="Hania W.B."/>
            <person name="Forterre P."/>
            <person name="Erauso G."/>
        </authorList>
    </citation>
    <scope>NUCLEOTIDE SEQUENCE</scope>
    <source>
        <plasmid evidence="2">pCIR10</plasmid>
    </source>
</reference>
<dbReference type="EMBL" id="JQ661330">
    <property type="protein sequence ID" value="AFZ84261.1"/>
    <property type="molecule type" value="Genomic_DNA"/>
</dbReference>
<feature type="coiled-coil region" evidence="1">
    <location>
        <begin position="3"/>
        <end position="40"/>
    </location>
</feature>
<dbReference type="RefSeq" id="WP_015243576.1">
    <property type="nucleotide sequence ID" value="NC_019884.1"/>
</dbReference>
<proteinExistence type="predicted"/>
<sequence>MEANAVNVLLEDVREMKKKLEEMEIELLKLKAEMLEEEEADPEYIEKAYKEAKELIRKGELLTLEEALKELEK</sequence>
<evidence type="ECO:0000256" key="1">
    <source>
        <dbReference type="SAM" id="Coils"/>
    </source>
</evidence>
<evidence type="ECO:0000313" key="2">
    <source>
        <dbReference type="EMBL" id="AFZ84261.1"/>
    </source>
</evidence>
<name>L0BAF7_9EURY</name>
<organism evidence="2">
    <name type="scientific">Thermococcus sp. CIR10</name>
    <dbReference type="NCBI Taxonomy" id="1197731"/>
    <lineage>
        <taxon>Archaea</taxon>
        <taxon>Methanobacteriati</taxon>
        <taxon>Methanobacteriota</taxon>
        <taxon>Thermococci</taxon>
        <taxon>Thermococcales</taxon>
        <taxon>Thermococcaceae</taxon>
        <taxon>Thermococcus</taxon>
    </lineage>
</organism>
<accession>L0BAF7</accession>
<dbReference type="AlphaFoldDB" id="L0BAF7"/>